<keyword evidence="12 32" id="KW-1162">Viral penetration into host cytoplasm</keyword>
<dbReference type="FunFam" id="1.20.5.490:FF:000001">
    <property type="entry name" value="Envelope glycoprotein gp160"/>
    <property type="match status" value="1"/>
</dbReference>
<feature type="region of interest" description="V5" evidence="32">
    <location>
        <begin position="458"/>
        <end position="468"/>
    </location>
</feature>
<evidence type="ECO:0000256" key="19">
    <source>
        <dbReference type="ARBA" id="ARBA00022870"/>
    </source>
</evidence>
<feature type="region of interest" description="Immunosuppression" evidence="32">
    <location>
        <begin position="571"/>
        <end position="589"/>
    </location>
</feature>
<proteinExistence type="inferred from homology"/>
<dbReference type="Gene3D" id="1.10.287.210">
    <property type="match status" value="1"/>
</dbReference>
<evidence type="ECO:0000256" key="24">
    <source>
        <dbReference type="ARBA" id="ARBA00023054"/>
    </source>
</evidence>
<evidence type="ECO:0000256" key="9">
    <source>
        <dbReference type="ARBA" id="ARBA00022511"/>
    </source>
</evidence>
<accession>C0L174</accession>
<dbReference type="GO" id="GO:0044175">
    <property type="term" value="C:host cell endosome membrane"/>
    <property type="evidence" value="ECO:0007669"/>
    <property type="project" value="UniProtKB-SubCell"/>
</dbReference>
<organismHost>
    <name type="scientific">Homo sapiens</name>
    <name type="common">Human</name>
    <dbReference type="NCBI Taxonomy" id="9606"/>
</organismHost>
<comment type="PTM">
    <text evidence="32">Highly glycosylated by host. The high number of glycan on the protein is reffered to as 'glycan shield' because it contributes to hide protein sequence from adaptive immune system.</text>
</comment>
<keyword evidence="11 32" id="KW-0945">Host-virus interaction</keyword>
<feature type="chain" id="PRO_5023261527" description="Envelope glycoprotein gp160" evidence="32">
    <location>
        <begin position="32"/>
        <end position="853"/>
    </location>
</feature>
<evidence type="ECO:0000256" key="30">
    <source>
        <dbReference type="ARBA" id="ARBA00023288"/>
    </source>
</evidence>
<feature type="region of interest" description="Disordered" evidence="34">
    <location>
        <begin position="716"/>
        <end position="741"/>
    </location>
</feature>
<evidence type="ECO:0000259" key="35">
    <source>
        <dbReference type="Pfam" id="PF00516"/>
    </source>
</evidence>
<evidence type="ECO:0000256" key="1">
    <source>
        <dbReference type="ARBA" id="ARBA00004402"/>
    </source>
</evidence>
<feature type="chain" id="PRO_5023261526" description="Transmembrane protein gp41" evidence="32">
    <location>
        <begin position="509"/>
        <end position="853"/>
    </location>
</feature>
<feature type="short sequence motif" description="Di-leucine internalization motif" evidence="32">
    <location>
        <begin position="852"/>
        <end position="853"/>
    </location>
</feature>
<evidence type="ECO:0000256" key="23">
    <source>
        <dbReference type="ARBA" id="ARBA00023046"/>
    </source>
</evidence>
<feature type="short sequence motif" description="YXXL motif; contains endocytosis signal" evidence="32">
    <location>
        <begin position="709"/>
        <end position="712"/>
    </location>
</feature>
<dbReference type="GO" id="GO:0019031">
    <property type="term" value="C:viral envelope"/>
    <property type="evidence" value="ECO:0007669"/>
    <property type="project" value="UniProtKB-KW"/>
</dbReference>
<evidence type="ECO:0000313" key="37">
    <source>
        <dbReference type="EMBL" id="ACN86889.1"/>
    </source>
</evidence>
<evidence type="ECO:0000256" key="16">
    <source>
        <dbReference type="ARBA" id="ARBA00022729"/>
    </source>
</evidence>
<keyword evidence="8 32" id="KW-1170">Fusion of virus membrane with host endosomal membrane</keyword>
<evidence type="ECO:0000256" key="15">
    <source>
        <dbReference type="ARBA" id="ARBA00022703"/>
    </source>
</evidence>
<sequence length="853" mass="97117">MRVKEIRKNCQRLWTWGIMLLGILMICSAAEQLWVTVYYGVPVWRDANTTLFCASDAKTHDTEVHNVWATHACVPTDPNPQEVVLANVTENFNMWKNNMVDQMHEDIINLWDQSLKPCVKLTPLCVTLNCTNANITSTNTTNTNSSSWGEIMKEGEIKNCSFNITTSIKDKVQKEYALFYKLDVVSIDNSNNSYRLISCNTSVLTQACPKITFEPIPIHYCVPAGFAIIKCNDKRFNGTGPCTNVSTVQCTHGIKPVVSTQLLLNGSLAEEEVIIRSENFTNNAKTIIVQLNETVEIKCTRPSNNTRKSINIGPGRAFHVTGEIIGDIRRAHCNISRTQWNNTLKRIAIKLREQFGNKTIAFNRSSGGDPEIVMHSFNCRGEFFYCNTTPLFNSTWKVNDTWNENSTDDTITLPCRIKQIVNMWQEVGKAMYAPPIRGNITCSSNITGLLLTRDGGANSNNTEIFRPGGGDMRDNWRSELYKYKVVRIDPLGIAPTRAKRRVVQREKRAVGLGAVFLGFLGAAGSTMGAASLTLTVQARQLLSGIVQQQNNLLRAIEAQQHLLQLTVWGIKQLQARVLAVERYLRDQQLLGIWGCSGKLICTTAVPWNNSWSNKSHTEIWNNMTWMQWEREIDNYTGLIYNLLEQSQNQQEKNEQELLELDQWANLWNWFDITKWLWYIKIFIMIVAGLVGLRIVFAVLSIVNRVRQGYSPLSFQTRRPVRRGPDRPEGIEEEGGEQDNDRSGPLVDGFLVLIWGDLRSLCLFSYHRLRDLLLIVTRIVELLGRRGWEVLKYWWNLLQYWSQELRSSAVSLLDTIAIAVAEGTDRVIEIVQRACRAILHIPRRIRQGLERALL</sequence>
<comment type="similarity">
    <text evidence="32">Belongs to the HIV-1 env protein family.</text>
</comment>
<keyword evidence="25 32" id="KW-0472">Membrane</keyword>
<dbReference type="InterPro" id="IPR036377">
    <property type="entry name" value="Gp120_core_sf"/>
</dbReference>
<feature type="region of interest" description="V2" evidence="32">
    <location>
        <begin position="160"/>
        <end position="199"/>
    </location>
</feature>
<evidence type="ECO:0000256" key="32">
    <source>
        <dbReference type="HAMAP-Rule" id="MF_04083"/>
    </source>
</evidence>
<feature type="lipid moiety-binding region" description="S-palmitoyl cysteine; by host" evidence="32">
    <location>
        <position position="761"/>
    </location>
</feature>
<dbReference type="GO" id="GO:1903911">
    <property type="term" value="P:positive regulation of receptor clustering"/>
    <property type="evidence" value="ECO:0007669"/>
    <property type="project" value="UniProtKB-UniRule"/>
</dbReference>
<evidence type="ECO:0000256" key="28">
    <source>
        <dbReference type="ARBA" id="ARBA00023180"/>
    </source>
</evidence>
<comment type="domain">
    <text evidence="32">The membrane proximal external region (MPER) present in gp41 is a tryptophan-rich region recognized by the antibodies 2F5, Z13, and 4E10. MPER seems to play a role in fusion.</text>
</comment>
<comment type="domain">
    <text evidence="32 33">The 17 amino acids long immunosuppressive region is present in many retroviral envelope proteins. Synthetic peptides derived from this relatively conserved sequence inhibit immune function in vitro and in vivo.</text>
</comment>
<dbReference type="GO" id="GO:0019064">
    <property type="term" value="P:fusion of virus membrane with host plasma membrane"/>
    <property type="evidence" value="ECO:0007669"/>
    <property type="project" value="UniProtKB-UniRule"/>
</dbReference>
<evidence type="ECO:0000256" key="3">
    <source>
        <dbReference type="ARBA" id="ARBA00004505"/>
    </source>
</evidence>
<comment type="function">
    <text evidence="32">Surface protein gp120: Attaches the virus to the host lymphoid cell by binding to the primary receptor CD4. This interaction induces a structural rearrangement creating a high affinity binding site for a chemokine coreceptor like CXCR4 and/or CCR5. Acts as a ligand for CD209/DC-SIGN and CLEC4M/DC-SIGNR, which are respectively found on dendritic cells (DCs), and on endothelial cells of liver sinusoids and lymph node sinuses. These interactions allow capture of viral particles at mucosal surfaces by these cells and subsequent transmission to permissive cells. HIV subverts the migration properties of dendritic cells to gain access to CD4+ T-cells in lymph nodes. Virus transmission to permissive T-cells occurs either in trans (without DCs infection, through viral capture and transmission), or in cis (following DCs productive infection, through the usual CD4-gp120 interaction), thereby inducing a robust infection. In trans infection, bound virions remain infectious over days and it is proposed that they are not degraded, but protected in non-lysosomal acidic organelles within the DCs close to the cell membrane thus contributing to the viral infectious potential during DCs' migration from the periphery to the lymphoid tissues. On arrival at lymphoid tissues, intact virions recycle back to DCs' cell surface allowing virus transmission to CD4+ T-cells.</text>
</comment>
<keyword evidence="17 32" id="KW-1161">Viral attachment to host cell</keyword>
<dbReference type="SUPFAM" id="SSF56502">
    <property type="entry name" value="gp120 core"/>
    <property type="match status" value="2"/>
</dbReference>
<keyword evidence="20 32" id="KW-0261">Viral envelope protein</keyword>
<comment type="domain">
    <text evidence="32">Some of the most genetically diverse regions of the viral genome are present in Env. They are called variable regions 1 through 5 (V1 through V5). Coreceptor usage of gp120 is determined mainly by the primary structure of the third variable region (V3) in the outer domain of gp120. The sequence of V3 determines which coreceptor, CCR5 and/or CXCR4 (corresponding to R5/macrophage, X4/T cell and R5X4/T cell and macrophage tropism), is used to trigger the fusion potential of the Env complex, and hence which cells the virus can infect. Binding to CCR5 involves a region adjacent in addition to V3.</text>
</comment>
<protein>
    <recommendedName>
        <fullName evidence="32">Envelope glycoprotein gp160</fullName>
    </recommendedName>
    <alternativeName>
        <fullName evidence="32">Env polyprotein</fullName>
    </alternativeName>
    <component>
        <recommendedName>
            <fullName evidence="32">Surface protein gp120</fullName>
            <shortName evidence="32">SU</shortName>
        </recommendedName>
        <alternativeName>
            <fullName evidence="32">Glycoprotein 120</fullName>
            <shortName evidence="32">gp120</shortName>
        </alternativeName>
    </component>
    <component>
        <recommendedName>
            <fullName evidence="32">Transmembrane protein gp41</fullName>
            <shortName evidence="32">TM</shortName>
        </recommendedName>
        <alternativeName>
            <fullName evidence="32">Glycoprotein 41</fullName>
            <shortName evidence="32">gp41</shortName>
        </alternativeName>
    </component>
</protein>
<dbReference type="Pfam" id="PF00517">
    <property type="entry name" value="GP41"/>
    <property type="match status" value="1"/>
</dbReference>
<dbReference type="InterPro" id="IPR037527">
    <property type="entry name" value="Gp160"/>
</dbReference>
<evidence type="ECO:0000259" key="36">
    <source>
        <dbReference type="Pfam" id="PF00517"/>
    </source>
</evidence>
<keyword evidence="18 32" id="KW-0946">Virion</keyword>
<evidence type="ECO:0000256" key="18">
    <source>
        <dbReference type="ARBA" id="ARBA00022844"/>
    </source>
</evidence>
<dbReference type="GO" id="GO:0005198">
    <property type="term" value="F:structural molecule activity"/>
    <property type="evidence" value="ECO:0007669"/>
    <property type="project" value="UniProtKB-UniRule"/>
</dbReference>
<evidence type="ECO:0000256" key="21">
    <source>
        <dbReference type="ARBA" id="ARBA00022890"/>
    </source>
</evidence>
<dbReference type="SUPFAM" id="SSF58069">
    <property type="entry name" value="Virus ectodomain"/>
    <property type="match status" value="1"/>
</dbReference>
<evidence type="ECO:0000256" key="12">
    <source>
        <dbReference type="ARBA" id="ARBA00022595"/>
    </source>
</evidence>
<dbReference type="EMBL" id="FJ653271">
    <property type="protein sequence ID" value="ACN86889.1"/>
    <property type="molecule type" value="Genomic_RNA"/>
</dbReference>
<evidence type="ECO:0000256" key="6">
    <source>
        <dbReference type="ARBA" id="ARBA00004650"/>
    </source>
</evidence>
<keyword evidence="28 32" id="KW-0325">Glycoprotein</keyword>
<evidence type="ECO:0000256" key="26">
    <source>
        <dbReference type="ARBA" id="ARBA00023139"/>
    </source>
</evidence>
<dbReference type="GO" id="GO:0019082">
    <property type="term" value="P:viral protein processing"/>
    <property type="evidence" value="ECO:0007669"/>
    <property type="project" value="UniProtKB-UniRule"/>
</dbReference>
<comment type="PTM">
    <text evidence="32">Palmitoylation of the transmembrane protein and of Env polyprotein (prior to its proteolytic cleavage) is essential for their association with host cell membrane lipid rafts. Palmitoylation is therefore required for envelope trafficking to classical lipid rafts, but not for viral replication.</text>
</comment>
<feature type="disulfide bond" evidence="32">
    <location>
        <begin position="231"/>
        <end position="242"/>
    </location>
</feature>
<keyword evidence="23 32" id="KW-1039">Host endosome</keyword>
<dbReference type="GO" id="GO:0039654">
    <property type="term" value="P:fusion of virus membrane with host endosome membrane"/>
    <property type="evidence" value="ECO:0007669"/>
    <property type="project" value="UniProtKB-UniRule"/>
</dbReference>
<evidence type="ECO:0000256" key="20">
    <source>
        <dbReference type="ARBA" id="ARBA00022879"/>
    </source>
</evidence>
<dbReference type="Pfam" id="PF00516">
    <property type="entry name" value="GP120"/>
    <property type="match status" value="1"/>
</dbReference>
<evidence type="ECO:0000256" key="33">
    <source>
        <dbReference type="RuleBase" id="RU363095"/>
    </source>
</evidence>
<dbReference type="FunFam" id="2.170.40.20:FF:000003">
    <property type="entry name" value="Envelope glycoprotein gp160"/>
    <property type="match status" value="1"/>
</dbReference>
<keyword evidence="14 32" id="KW-0812">Transmembrane</keyword>
<comment type="subcellular location">
    <molecule>Transmembrane protein gp41</molecule>
    <subcellularLocation>
        <location evidence="32">Virion membrane</location>
        <topology evidence="32">Single-pass type I membrane protein</topology>
    </subcellularLocation>
    <subcellularLocation>
        <location evidence="32">Host cell membrane</location>
        <topology evidence="32">Single-pass type I membrane protein</topology>
    </subcellularLocation>
    <subcellularLocation>
        <location evidence="32">Host endosome membrane</location>
        <topology evidence="32">Single-pass type I membrane protein</topology>
    </subcellularLocation>
    <text evidence="32">It is probably concentrated at the site of budding and incorporated into the virions possibly by contacts between the cytoplasmic tail of Env and the N-terminus of Gag.</text>
</comment>
<feature type="region of interest" description="Fusion peptide" evidence="32">
    <location>
        <begin position="509"/>
        <end position="529"/>
    </location>
</feature>
<dbReference type="GO" id="GO:0020002">
    <property type="term" value="C:host cell plasma membrane"/>
    <property type="evidence" value="ECO:0007669"/>
    <property type="project" value="UniProtKB-SubCell"/>
</dbReference>
<dbReference type="FunFam" id="1.10.287.210:FF:000001">
    <property type="entry name" value="Envelope glycoprotein gp160"/>
    <property type="match status" value="1"/>
</dbReference>
<dbReference type="Gene3D" id="2.170.40.20">
    <property type="entry name" value="Human immunodeficiency virus 1, Gp160, envelope glycoprotein"/>
    <property type="match status" value="2"/>
</dbReference>
<evidence type="ECO:0000256" key="5">
    <source>
        <dbReference type="ARBA" id="ARBA00004578"/>
    </source>
</evidence>
<evidence type="ECO:0000256" key="34">
    <source>
        <dbReference type="SAM" id="MobiDB-lite"/>
    </source>
</evidence>
<comment type="PTM">
    <text evidence="32">Specific enzymatic cleavages in vivo yield mature proteins. Envelope glycoproteins are synthesized as a inactive precursor that is heavily N-glycosylated and processed likely by host cell furin in the Golgi to yield the mature SU and TM proteins. The cleavage site between SU and TM requires the minimal sequence [KR]-X-[KR]-R. About 2 of the 9 disulfide bonds of gp41 are reduced by P4HB/PDI, following binding to CD4 receptor.</text>
</comment>
<keyword evidence="10 32" id="KW-1165">Clathrin-mediated endocytosis of virus by host</keyword>
<dbReference type="GO" id="GO:0016020">
    <property type="term" value="C:membrane"/>
    <property type="evidence" value="ECO:0007669"/>
    <property type="project" value="UniProtKB-UniRule"/>
</dbReference>
<feature type="topological domain" description="Cytoplasmic" evidence="32">
    <location>
        <begin position="703"/>
        <end position="853"/>
    </location>
</feature>
<comment type="function">
    <text evidence="32">Transmembrane protein gp41: Acts as a class I viral fusion protein. Under the current model, the protein has at least 3 conformational states: pre-fusion native state, pre-hairpin intermediate state, and post-fusion hairpin state. During fusion of viral and target intracellular membranes, the coiled coil regions (heptad repeats) assume a trimer-of-hairpins structure, positioning the fusion peptide in close proximity to the C-terminal region of the ectodomain. The formation of this structure appears to drive apposition and subsequent fusion of viral and target cell membranes. Complete fusion occurs in host cell endosomes and is dynamin-dependent, however some lipid transfer might occur at the plasma membrane. The virus undergoes clathrin-dependent internalization long before endosomal fusion, thus minimizing the surface exposure of conserved viral epitopes during fusion and reducing the efficacy of inhibitors targeting these epitopes. Membranes fusion leads to delivery of the nucleocapsid into the cytoplasm.</text>
</comment>
<comment type="domain">
    <text evidence="32">The CD4-binding region is targeted by the antibody b12.</text>
</comment>
<evidence type="ECO:0000256" key="10">
    <source>
        <dbReference type="ARBA" id="ARBA00022570"/>
    </source>
</evidence>
<keyword evidence="31 32" id="KW-1160">Virus entry into host cell</keyword>
<dbReference type="GO" id="GO:0055036">
    <property type="term" value="C:virion membrane"/>
    <property type="evidence" value="ECO:0007669"/>
    <property type="project" value="UniProtKB-SubCell"/>
</dbReference>
<reference evidence="37" key="2">
    <citation type="submission" date="2009-01" db="EMBL/GenBank/DDBJ databases">
        <title>Virologic Failure in First-Line Human Immunodeficiency Virus Therapy with a CCR5 Entry Inhibitor, Aplaviroc, plus a Fixed-Dose Combination of Lamivudine-Zidovudine: Nucleoside Reverse Transcriptase Inhibitor Resistance Regardless of Envelope Tropism.</title>
        <authorList>
            <person name="Kitrinos K.M."/>
            <person name="Amrine-Madsen H."/>
            <person name="Irlbeck D.M."/>
            <person name="Word J.M."/>
            <person name="Demarest J.F."/>
        </authorList>
    </citation>
    <scope>NUCLEOTIDE SEQUENCE</scope>
    <source>
        <strain evidence="37">N2-DAY_1</strain>
    </source>
</reference>
<dbReference type="InterPro" id="IPR000328">
    <property type="entry name" value="GP41-like"/>
</dbReference>
<keyword evidence="7 32" id="KW-1168">Fusion of virus membrane with host membrane</keyword>
<feature type="disulfide bond" evidence="32">
    <location>
        <begin position="53"/>
        <end position="73"/>
    </location>
</feature>
<evidence type="ECO:0000256" key="27">
    <source>
        <dbReference type="ARBA" id="ARBA00023157"/>
    </source>
</evidence>
<feature type="region of interest" description="MPER; binding to GalCer" evidence="32">
    <location>
        <begin position="659"/>
        <end position="680"/>
    </location>
</feature>
<keyword evidence="19 32" id="KW-1043">Host membrane</keyword>
<dbReference type="InterPro" id="IPR000777">
    <property type="entry name" value="HIV1_Gp120"/>
</dbReference>
<keyword evidence="16 32" id="KW-0732">Signal</keyword>
<evidence type="ECO:0000256" key="8">
    <source>
        <dbReference type="ARBA" id="ARBA00022510"/>
    </source>
</evidence>
<name>C0L174_HV1</name>
<evidence type="ECO:0000256" key="14">
    <source>
        <dbReference type="ARBA" id="ARBA00022692"/>
    </source>
</evidence>
<feature type="domain" description="Retroviral envelope protein GP41-like" evidence="36">
    <location>
        <begin position="527"/>
        <end position="716"/>
    </location>
</feature>
<comment type="miscellaneous">
    <text evidence="32">Inhibitors targeting HIV-1 viral envelope proteins are used as antiretroviral drugs. Attachment of virions to the cell surface via non-specific interactions and CD4 binding can be blocked by inhibitors that include cyanovirin-N, cyclotriazadisulfonamide analogs, PRO 2000, TNX 355 and PRO 542. In addition, BMS 806 can block CD4-induced conformational changes. Env interactions with the coreceptor molecules can be targeted by CCR5 antagonists including SCH-D, maraviroc (UK 427857) and aplaviroc (GW 873140), and the CXCR4 antagonist AMD 070. Fusion of viral and cellular membranes can be inhibited by peptides such as enfuvirtide and tifuvirtide (T 1249). Resistance to inhibitors associated with mutations in Env are observed. Most of the time, single mutations confer only a modest reduction in drug susceptibility. Combination of several mutations is usually required to develop a high-level drug resistance.</text>
</comment>
<organism evidence="37">
    <name type="scientific">Human immunodeficiency virus type 1</name>
    <name type="common">HIV-1</name>
    <dbReference type="NCBI Taxonomy" id="11676"/>
    <lineage>
        <taxon>Viruses</taxon>
        <taxon>Riboviria</taxon>
        <taxon>Pararnavirae</taxon>
        <taxon>Artverviricota</taxon>
        <taxon>Revtraviricetes</taxon>
        <taxon>Ortervirales</taxon>
        <taxon>Retroviridae</taxon>
        <taxon>Orthoretrovirinae</taxon>
        <taxon>Lentivirus</taxon>
        <taxon>Lentivirus humimdef1</taxon>
    </lineage>
</organism>
<feature type="region of interest" description="CD4-binding loop" evidence="32">
    <location>
        <begin position="365"/>
        <end position="375"/>
    </location>
</feature>
<comment type="subcellular location">
    <subcellularLocation>
        <location evidence="3">Host cell membrane</location>
        <topology evidence="3">Peripheral membrane protein</topology>
    </subcellularLocation>
    <subcellularLocation>
        <location evidence="1">Host cell membrane</location>
        <topology evidence="1">Single-pass type I membrane protein</topology>
    </subcellularLocation>
    <subcellularLocation>
        <location evidence="2">Host endosome membrane</location>
        <topology evidence="2">Peripheral membrane protein</topology>
    </subcellularLocation>
    <subcellularLocation>
        <location evidence="5">Host endosome membrane</location>
        <topology evidence="5">Single-pass type I membrane protein</topology>
    </subcellularLocation>
    <subcellularLocation>
        <location evidence="6">Virion membrane</location>
        <topology evidence="6">Peripheral membrane protein</topology>
    </subcellularLocation>
    <subcellularLocation>
        <location evidence="4">Virion membrane</location>
        <topology evidence="4">Single-pass type I membrane protein</topology>
    </subcellularLocation>
</comment>
<dbReference type="CDD" id="cd09909">
    <property type="entry name" value="HIV-1-like_HR1-HR2"/>
    <property type="match status" value="1"/>
</dbReference>
<comment type="function">
    <text evidence="32">Envelope glycoprotein gp160: Oligomerizes in the host endoplasmic reticulum into predominantly trimers. In a second time, gp160 transits in the host Golgi, where glycosylation is completed. The precursor is then proteolytically cleaved in the trans-Golgi and thereby activated by cellular furin or furin-like proteases to produce gp120 and gp41.</text>
</comment>
<dbReference type="GO" id="GO:0019062">
    <property type="term" value="P:virion attachment to host cell"/>
    <property type="evidence" value="ECO:0007669"/>
    <property type="project" value="UniProtKB-UniRule"/>
</dbReference>
<evidence type="ECO:0000256" key="29">
    <source>
        <dbReference type="ARBA" id="ARBA00023280"/>
    </source>
</evidence>
<feature type="coiled-coil region" evidence="32">
    <location>
        <begin position="630"/>
        <end position="664"/>
    </location>
</feature>
<keyword evidence="29 32" id="KW-0899">Viral immunoevasion</keyword>
<comment type="miscellaneous">
    <text evidence="32">HIV-1 lineages are divided in three main groups, M (for Major), O (for Outlier), and N (for New, or Non-M, Non-O). The vast majority of strains found worldwide belong to the group M. Group O seems to be endemic to and largely confined to Cameroon and neighboring countries in West Central Africa, where these viruses represent a small minority of HIV-1 strains. The group N is represented by a limited number of isolates from Cameroonian persons. The group M is further subdivided in 9 clades or subtypes (A to D, F to H, J and K).</text>
</comment>
<keyword evidence="26 32" id="KW-0564">Palmitate</keyword>
<keyword evidence="21 32" id="KW-1164">Virus endocytosis by host</keyword>
<keyword evidence="27 32" id="KW-1015">Disulfide bond</keyword>
<keyword evidence="24 32" id="KW-0175">Coiled coil</keyword>
<feature type="disulfide bond" evidence="32">
    <location>
        <begin position="221"/>
        <end position="250"/>
    </location>
</feature>
<keyword evidence="9 32" id="KW-1032">Host cell membrane</keyword>
<evidence type="ECO:0000256" key="2">
    <source>
        <dbReference type="ARBA" id="ARBA00004433"/>
    </source>
</evidence>
<evidence type="ECO:0000256" key="13">
    <source>
        <dbReference type="ARBA" id="ARBA00022685"/>
    </source>
</evidence>
<evidence type="ECO:0000256" key="11">
    <source>
        <dbReference type="ARBA" id="ARBA00022581"/>
    </source>
</evidence>
<dbReference type="GO" id="GO:0052031">
    <property type="term" value="P:symbiont-mediated perturbation of host defense response"/>
    <property type="evidence" value="ECO:0007669"/>
    <property type="project" value="UniProtKB-UniRule"/>
</dbReference>
<gene>
    <name evidence="32 37" type="primary">env</name>
</gene>
<feature type="site" description="Cleavage; by host furin" evidence="32">
    <location>
        <begin position="508"/>
        <end position="509"/>
    </location>
</feature>
<dbReference type="HAMAP" id="MF_04083">
    <property type="entry name" value="HIV_ENV"/>
    <property type="match status" value="1"/>
</dbReference>
<dbReference type="GO" id="GO:0075512">
    <property type="term" value="P:clathrin-dependent endocytosis of virus by host cell"/>
    <property type="evidence" value="ECO:0007669"/>
    <property type="project" value="UniProtKB-UniRule"/>
</dbReference>
<keyword evidence="15 32" id="KW-0053">Apoptosis</keyword>
<feature type="transmembrane region" description="Helical" evidence="33">
    <location>
        <begin position="675"/>
        <end position="702"/>
    </location>
</feature>
<evidence type="ECO:0000256" key="22">
    <source>
        <dbReference type="ARBA" id="ARBA00022989"/>
    </source>
</evidence>
<evidence type="ECO:0000256" key="7">
    <source>
        <dbReference type="ARBA" id="ARBA00022506"/>
    </source>
</evidence>
<evidence type="ECO:0000256" key="17">
    <source>
        <dbReference type="ARBA" id="ARBA00022804"/>
    </source>
</evidence>
<comment type="subcellular location">
    <molecule>Surface protein gp120</molecule>
    <subcellularLocation>
        <location evidence="32">Virion membrane</location>
        <topology evidence="32">Peripheral membrane protein</topology>
    </subcellularLocation>
    <subcellularLocation>
        <location evidence="32">Host cell membrane</location>
        <topology evidence="32">Peripheral membrane protein</topology>
    </subcellularLocation>
    <subcellularLocation>
        <location evidence="32">Host endosome membrane</location>
        <topology evidence="32">Single-pass type I membrane protein</topology>
    </subcellularLocation>
    <text evidence="32">The surface protein is not anchored to the viral envelope, but associates with the extravirion surface through its binding to TM. It is probably concentrated at the site of budding and incorporated into the virions possibly by contacts between the cytoplasmic tail of Env and the N-terminus of Gag.</text>
</comment>
<dbReference type="GO" id="GO:1903908">
    <property type="term" value="P:positive regulation of plasma membrane raft polarization"/>
    <property type="evidence" value="ECO:0007669"/>
    <property type="project" value="UniProtKB-UniRule"/>
</dbReference>
<dbReference type="Gene3D" id="1.20.5.490">
    <property type="entry name" value="Single helix bin"/>
    <property type="match status" value="1"/>
</dbReference>
<evidence type="ECO:0000256" key="31">
    <source>
        <dbReference type="ARBA" id="ARBA00023296"/>
    </source>
</evidence>
<feature type="disulfide bond" evidence="32">
    <location>
        <begin position="595"/>
        <end position="601"/>
    </location>
</feature>
<keyword evidence="22 32" id="KW-1133">Transmembrane helix</keyword>
<feature type="lipid moiety-binding region" description="S-palmitoyl cysteine; by host" evidence="32">
    <location>
        <position position="834"/>
    </location>
</feature>
<reference evidence="37" key="1">
    <citation type="journal article" date="2009" name="Antimicrob. Agents Chemother.">
        <title>Virologic failure in first-line human immunodeficiency virus therapy with a CCR5 entry inhibitor, aplaviroc, plus a fixed-dose combination of lamivudine-zidovudine: nucleoside reverse transcriptase inhibitor resistance regardless of envelope tropism.</title>
        <authorList>
            <consortium name="CCR102881 Clinical Study Team"/>
            <person name="Demarest J.F."/>
            <person name="Amrine-Madsen H."/>
            <person name="Irlbeck D.M."/>
            <person name="Kitrinos K.M."/>
        </authorList>
    </citation>
    <scope>NUCLEOTIDE SEQUENCE</scope>
    <source>
        <strain evidence="37">N2-DAY_1</strain>
    </source>
</reference>
<keyword evidence="30 32" id="KW-0449">Lipoprotein</keyword>
<feature type="domain" description="Human immunodeficiency virus 1 envelope glycoprotein Gp120" evidence="35">
    <location>
        <begin position="33"/>
        <end position="508"/>
    </location>
</feature>
<dbReference type="FunFam" id="2.170.40.20:FF:000004">
    <property type="entry name" value="Envelope glycoprotein gp160"/>
    <property type="match status" value="1"/>
</dbReference>
<keyword evidence="13 32" id="KW-0165">Cleavage on pair of basic residues</keyword>
<evidence type="ECO:0000256" key="25">
    <source>
        <dbReference type="ARBA" id="ARBA00023136"/>
    </source>
</evidence>
<evidence type="ECO:0000256" key="4">
    <source>
        <dbReference type="ARBA" id="ARBA00004563"/>
    </source>
</evidence>
<comment type="caution">
    <text evidence="32">Lacks conserved residue(s) required for the propagation of feature annotation.</text>
</comment>
<comment type="domain">
    <text evidence="32">The YXXL motif is involved in determining the exact site of viral release at the surface of infected mononuclear cells and promotes endocytosis. YXXL and di-leucine endocytosis motifs interact directly or indirectly with the clathrin adapter complexes, opperate independently, and their activities are not additive.</text>
</comment>
<comment type="subunit">
    <text evidence="32">The mature envelope protein (Env) consists of a homotrimer of non-covalently associated gp120-gp41 heterodimers. The resulting complex protrudes from the virus surface as a spike. There seems to be as few as 10 spikes on the average virion. Surface protein gp120 interacts with host CD4, CCR5 and CXCR4. Gp120 also interacts with the C-type lectins CD209/DC-SIGN and CLEC4M/DC-SIGNR (collectively referred to as DC-SIGN(R)). Gp120 and gp41 interact with GalCer. Gp120 interacts with host ITGA4/ITGB7 complex; on CD4+ T-cells, this interaction results in rapid activation of integrin ITGAL/LFA-1, which facilitates efficient cell-to-cell spreading of HIV-1. Gp120 interacts with cell-associated heparan sulfate; this interaction increases virus infectivity on permissive cells and may be involved in infection of CD4- cells.</text>
</comment>